<protein>
    <recommendedName>
        <fullName evidence="3">Twin-arginine translocation signal domain-containing protein</fullName>
    </recommendedName>
</protein>
<gene>
    <name evidence="1" type="ORF">RX402_13105</name>
</gene>
<comment type="caution">
    <text evidence="1">The sequence shown here is derived from an EMBL/GenBank/DDBJ whole genome shotgun (WGS) entry which is preliminary data.</text>
</comment>
<name>A0ABU3U2C1_9FIRM</name>
<proteinExistence type="predicted"/>
<evidence type="ECO:0000313" key="2">
    <source>
        <dbReference type="Proteomes" id="UP001263246"/>
    </source>
</evidence>
<dbReference type="Proteomes" id="UP001263246">
    <property type="component" value="Unassembled WGS sequence"/>
</dbReference>
<dbReference type="PROSITE" id="PS51257">
    <property type="entry name" value="PROKAR_LIPOPROTEIN"/>
    <property type="match status" value="1"/>
</dbReference>
<dbReference type="RefSeq" id="WP_249237522.1">
    <property type="nucleotide sequence ID" value="NZ_CP094473.1"/>
</dbReference>
<organism evidence="1 2">
    <name type="scientific">Faecalibacterium wellingii</name>
    <dbReference type="NCBI Taxonomy" id="2929491"/>
    <lineage>
        <taxon>Bacteria</taxon>
        <taxon>Bacillati</taxon>
        <taxon>Bacillota</taxon>
        <taxon>Clostridia</taxon>
        <taxon>Eubacteriales</taxon>
        <taxon>Oscillospiraceae</taxon>
        <taxon>Faecalibacterium</taxon>
    </lineage>
</organism>
<dbReference type="EMBL" id="JAWHPR010000008">
    <property type="protein sequence ID" value="MDU8689660.1"/>
    <property type="molecule type" value="Genomic_DNA"/>
</dbReference>
<keyword evidence="2" id="KW-1185">Reference proteome</keyword>
<sequence length="171" mass="19150">MLQEISRRKFMELTGAGALLLTSAGMMTGCCREYPTLFGEWIDMGDLRIRFSRAFYIQVPEDGTAFGCTVKIKAKDAAQTITLKKDDFTIVVNGTELKDYALNVQYGNNVPNEIQFTGDKDFLVYGYNADIKTNEQLNEIIKEFKMQATFQHNGKRVSAVTVEGEVFEGGS</sequence>
<evidence type="ECO:0000313" key="1">
    <source>
        <dbReference type="EMBL" id="MDU8689660.1"/>
    </source>
</evidence>
<accession>A0ABU3U2C1</accession>
<reference evidence="1 2" key="1">
    <citation type="submission" date="2023-10" db="EMBL/GenBank/DDBJ databases">
        <title>Host Genetic Regulation of Human Gut Microbial Structural Variation.</title>
        <authorList>
            <person name="Harmsen H.J.M."/>
        </authorList>
    </citation>
    <scope>NUCLEOTIDE SEQUENCE [LARGE SCALE GENOMIC DNA]</scope>
    <source>
        <strain evidence="1 2">HTF-F</strain>
    </source>
</reference>
<evidence type="ECO:0008006" key="3">
    <source>
        <dbReference type="Google" id="ProtNLM"/>
    </source>
</evidence>